<protein>
    <submittedName>
        <fullName evidence="5">Uncharacterized protein</fullName>
    </submittedName>
</protein>
<evidence type="ECO:0000256" key="1">
    <source>
        <dbReference type="ARBA" id="ARBA00004123"/>
    </source>
</evidence>
<evidence type="ECO:0000313" key="5">
    <source>
        <dbReference type="EMBL" id="PSS18738.1"/>
    </source>
</evidence>
<dbReference type="PANTHER" id="PTHR23188">
    <property type="entry name" value="RNA POLYMERASE II-ASSOCIATED FACTOR 1 HOMOLOG"/>
    <property type="match status" value="1"/>
</dbReference>
<feature type="compositionally biased region" description="Basic and acidic residues" evidence="4">
    <location>
        <begin position="259"/>
        <end position="278"/>
    </location>
</feature>
<comment type="similarity">
    <text evidence="2">Belongs to the PAF1 family.</text>
</comment>
<dbReference type="Pfam" id="PF03985">
    <property type="entry name" value="Paf1"/>
    <property type="match status" value="1"/>
</dbReference>
<dbReference type="GeneID" id="36570737"/>
<evidence type="ECO:0000313" key="6">
    <source>
        <dbReference type="Proteomes" id="UP000241818"/>
    </source>
</evidence>
<dbReference type="GO" id="GO:0000993">
    <property type="term" value="F:RNA polymerase II complex binding"/>
    <property type="evidence" value="ECO:0007669"/>
    <property type="project" value="TreeGrafter"/>
</dbReference>
<organism evidence="5 6">
    <name type="scientific">Amorphotheca resinae ATCC 22711</name>
    <dbReference type="NCBI Taxonomy" id="857342"/>
    <lineage>
        <taxon>Eukaryota</taxon>
        <taxon>Fungi</taxon>
        <taxon>Dikarya</taxon>
        <taxon>Ascomycota</taxon>
        <taxon>Pezizomycotina</taxon>
        <taxon>Leotiomycetes</taxon>
        <taxon>Helotiales</taxon>
        <taxon>Amorphothecaceae</taxon>
        <taxon>Amorphotheca</taxon>
    </lineage>
</organism>
<accession>A0A2T3B2F7</accession>
<dbReference type="FunCoup" id="A0A2T3B2F7">
    <property type="interactions" value="294"/>
</dbReference>
<feature type="compositionally biased region" description="Polar residues" evidence="4">
    <location>
        <begin position="452"/>
        <end position="462"/>
    </location>
</feature>
<dbReference type="STRING" id="857342.A0A2T3B2F7"/>
<dbReference type="GO" id="GO:0016593">
    <property type="term" value="C:Cdc73/Paf1 complex"/>
    <property type="evidence" value="ECO:0007669"/>
    <property type="project" value="InterPro"/>
</dbReference>
<keyword evidence="6" id="KW-1185">Reference proteome</keyword>
<dbReference type="EMBL" id="KZ679011">
    <property type="protein sequence ID" value="PSS18738.1"/>
    <property type="molecule type" value="Genomic_DNA"/>
</dbReference>
<keyword evidence="3" id="KW-0539">Nucleus</keyword>
<dbReference type="GO" id="GO:0006368">
    <property type="term" value="P:transcription elongation by RNA polymerase II"/>
    <property type="evidence" value="ECO:0007669"/>
    <property type="project" value="InterPro"/>
</dbReference>
<dbReference type="GO" id="GO:0003682">
    <property type="term" value="F:chromatin binding"/>
    <property type="evidence" value="ECO:0007669"/>
    <property type="project" value="TreeGrafter"/>
</dbReference>
<dbReference type="Proteomes" id="UP000241818">
    <property type="component" value="Unassembled WGS sequence"/>
</dbReference>
<feature type="region of interest" description="Disordered" evidence="4">
    <location>
        <begin position="252"/>
        <end position="280"/>
    </location>
</feature>
<dbReference type="PANTHER" id="PTHR23188:SF12">
    <property type="entry name" value="RNA POLYMERASE II-ASSOCIATED FACTOR 1 HOMOLOG"/>
    <property type="match status" value="1"/>
</dbReference>
<gene>
    <name evidence="5" type="ORF">M430DRAFT_140260</name>
</gene>
<reference evidence="5 6" key="1">
    <citation type="journal article" date="2018" name="New Phytol.">
        <title>Comparative genomics and transcriptomics depict ericoid mycorrhizal fungi as versatile saprotrophs and plant mutualists.</title>
        <authorList>
            <person name="Martino E."/>
            <person name="Morin E."/>
            <person name="Grelet G.A."/>
            <person name="Kuo A."/>
            <person name="Kohler A."/>
            <person name="Daghino S."/>
            <person name="Barry K.W."/>
            <person name="Cichocki N."/>
            <person name="Clum A."/>
            <person name="Dockter R.B."/>
            <person name="Hainaut M."/>
            <person name="Kuo R.C."/>
            <person name="LaButti K."/>
            <person name="Lindahl B.D."/>
            <person name="Lindquist E.A."/>
            <person name="Lipzen A."/>
            <person name="Khouja H.R."/>
            <person name="Magnuson J."/>
            <person name="Murat C."/>
            <person name="Ohm R.A."/>
            <person name="Singer S.W."/>
            <person name="Spatafora J.W."/>
            <person name="Wang M."/>
            <person name="Veneault-Fourrey C."/>
            <person name="Henrissat B."/>
            <person name="Grigoriev I.V."/>
            <person name="Martin F.M."/>
            <person name="Perotto S."/>
        </authorList>
    </citation>
    <scope>NUCLEOTIDE SEQUENCE [LARGE SCALE GENOMIC DNA]</scope>
    <source>
        <strain evidence="5 6">ATCC 22711</strain>
    </source>
</reference>
<feature type="compositionally biased region" description="Basic and acidic residues" evidence="4">
    <location>
        <begin position="411"/>
        <end position="434"/>
    </location>
</feature>
<dbReference type="AlphaFoldDB" id="A0A2T3B2F7"/>
<evidence type="ECO:0000256" key="3">
    <source>
        <dbReference type="ARBA" id="ARBA00023242"/>
    </source>
</evidence>
<dbReference type="InterPro" id="IPR007133">
    <property type="entry name" value="RNA_pol_II-assoc_Paf1"/>
</dbReference>
<evidence type="ECO:0000256" key="4">
    <source>
        <dbReference type="SAM" id="MobiDB-lite"/>
    </source>
</evidence>
<dbReference type="InParanoid" id="A0A2T3B2F7"/>
<feature type="region of interest" description="Disordered" evidence="4">
    <location>
        <begin position="411"/>
        <end position="462"/>
    </location>
</feature>
<proteinExistence type="inferred from homology"/>
<feature type="compositionally biased region" description="Acidic residues" evidence="4">
    <location>
        <begin position="435"/>
        <end position="444"/>
    </location>
</feature>
<comment type="subcellular location">
    <subcellularLocation>
        <location evidence="1">Nucleus</location>
    </subcellularLocation>
</comment>
<dbReference type="RefSeq" id="XP_024721090.1">
    <property type="nucleotide sequence ID" value="XM_024862656.1"/>
</dbReference>
<name>A0A2T3B2F7_AMORE</name>
<sequence>MASSSSRSVERTIHQDYIARIRYSNALPPPPNPPKLLDIPNTGLASGQYTTPGFASRLAREQPLNIEADAELGMPLDLVGMPGIFDGDESSIQAPLHPPAPHPHDRALLRPLSTLGKPKFSDSGVSFLRRTEYISSYTSKSRFESTTSRSLIDNTGHRFKRPPTNVDKESPEFIKNQVEKSFEVAADNLKGTKTIRHPSNPNLKLQASYPLLPDLDAFTDAGGYITIKFLTNPVPPSSTYDVRLEHSLLRPVPPTEEEQMAKDAAKQAHELDPERNPPPDETIEYEFFLTETPEEASKFKRKFDALDSEKDEEALYTSTNGSGNGCFRFKRIRAYESASQTGSVHDKYDDEVMIAIHDGSDGLHQKAAYYYPILQRTAIRPQRTKNIHKHRLGLTNPDEEEKKTDFVDMRVEDPTDDMKAARDIYREYPYGKEDAQDDEDDDANGEVNGNDKGSQSPEPKDD</sequence>
<dbReference type="OrthoDB" id="10260285at2759"/>
<evidence type="ECO:0000256" key="2">
    <source>
        <dbReference type="ARBA" id="ARBA00007560"/>
    </source>
</evidence>